<feature type="region of interest" description="Disordered" evidence="1">
    <location>
        <begin position="26"/>
        <end position="46"/>
    </location>
</feature>
<dbReference type="AlphaFoldDB" id="A0AAE1H1W1"/>
<organism evidence="2 3">
    <name type="scientific">Frankliniella fusca</name>
    <dbReference type="NCBI Taxonomy" id="407009"/>
    <lineage>
        <taxon>Eukaryota</taxon>
        <taxon>Metazoa</taxon>
        <taxon>Ecdysozoa</taxon>
        <taxon>Arthropoda</taxon>
        <taxon>Hexapoda</taxon>
        <taxon>Insecta</taxon>
        <taxon>Pterygota</taxon>
        <taxon>Neoptera</taxon>
        <taxon>Paraneoptera</taxon>
        <taxon>Thysanoptera</taxon>
        <taxon>Terebrantia</taxon>
        <taxon>Thripoidea</taxon>
        <taxon>Thripidae</taxon>
        <taxon>Frankliniella</taxon>
    </lineage>
</organism>
<proteinExistence type="predicted"/>
<evidence type="ECO:0000313" key="2">
    <source>
        <dbReference type="EMBL" id="KAK3913014.1"/>
    </source>
</evidence>
<evidence type="ECO:0000256" key="1">
    <source>
        <dbReference type="SAM" id="MobiDB-lite"/>
    </source>
</evidence>
<comment type="caution">
    <text evidence="2">The sequence shown here is derived from an EMBL/GenBank/DDBJ whole genome shotgun (WGS) entry which is preliminary data.</text>
</comment>
<name>A0AAE1H1W1_9NEOP</name>
<reference evidence="2" key="1">
    <citation type="submission" date="2021-07" db="EMBL/GenBank/DDBJ databases">
        <authorList>
            <person name="Catto M.A."/>
            <person name="Jacobson A."/>
            <person name="Kennedy G."/>
            <person name="Labadie P."/>
            <person name="Hunt B.G."/>
            <person name="Srinivasan R."/>
        </authorList>
    </citation>
    <scope>NUCLEOTIDE SEQUENCE</scope>
    <source>
        <strain evidence="2">PL_HMW_Pooled</strain>
        <tissue evidence="2">Head</tissue>
    </source>
</reference>
<reference evidence="2" key="2">
    <citation type="journal article" date="2023" name="BMC Genomics">
        <title>Pest status, molecular evolution, and epigenetic factors derived from the genome assembly of Frankliniella fusca, a thysanopteran phytovirus vector.</title>
        <authorList>
            <person name="Catto M.A."/>
            <person name="Labadie P.E."/>
            <person name="Jacobson A.L."/>
            <person name="Kennedy G.G."/>
            <person name="Srinivasan R."/>
            <person name="Hunt B.G."/>
        </authorList>
    </citation>
    <scope>NUCLEOTIDE SEQUENCE</scope>
    <source>
        <strain evidence="2">PL_HMW_Pooled</strain>
    </source>
</reference>
<protein>
    <submittedName>
        <fullName evidence="2">TRMT1-like protein</fullName>
    </submittedName>
</protein>
<evidence type="ECO:0000313" key="3">
    <source>
        <dbReference type="Proteomes" id="UP001219518"/>
    </source>
</evidence>
<dbReference type="Proteomes" id="UP001219518">
    <property type="component" value="Unassembled WGS sequence"/>
</dbReference>
<sequence>MAYKRFGRHRMAFKISQAIRTRMRMELPPAPAPDPAPAPAPLTSASASTLPVSSWYISPLVSFESFLVDV</sequence>
<feature type="compositionally biased region" description="Pro residues" evidence="1">
    <location>
        <begin position="28"/>
        <end position="40"/>
    </location>
</feature>
<dbReference type="EMBL" id="JAHWGI010000307">
    <property type="protein sequence ID" value="KAK3913014.1"/>
    <property type="molecule type" value="Genomic_DNA"/>
</dbReference>
<gene>
    <name evidence="2" type="ORF">KUF71_022468</name>
</gene>
<keyword evidence="3" id="KW-1185">Reference proteome</keyword>
<accession>A0AAE1H1W1</accession>